<feature type="compositionally biased region" description="Basic residues" evidence="1">
    <location>
        <begin position="83"/>
        <end position="97"/>
    </location>
</feature>
<proteinExistence type="predicted"/>
<dbReference type="InterPro" id="IPR021109">
    <property type="entry name" value="Peptidase_aspartic_dom_sf"/>
</dbReference>
<dbReference type="EMBL" id="QXGA01005506">
    <property type="protein sequence ID" value="KAE9066833.1"/>
    <property type="molecule type" value="Genomic_DNA"/>
</dbReference>
<feature type="region of interest" description="Disordered" evidence="1">
    <location>
        <begin position="65"/>
        <end position="119"/>
    </location>
</feature>
<evidence type="ECO:0000313" key="2">
    <source>
        <dbReference type="EMBL" id="KAE9066833.1"/>
    </source>
</evidence>
<comment type="caution">
    <text evidence="2">The sequence shown here is derived from an EMBL/GenBank/DDBJ whole genome shotgun (WGS) entry which is preliminary data.</text>
</comment>
<dbReference type="Proteomes" id="UP000440732">
    <property type="component" value="Unassembled WGS sequence"/>
</dbReference>
<reference evidence="2 3" key="1">
    <citation type="submission" date="2018-08" db="EMBL/GenBank/DDBJ databases">
        <title>Genomic investigation of the strawberry pathogen Phytophthora fragariae indicates pathogenicity is determined by transcriptional variation in three key races.</title>
        <authorList>
            <person name="Adams T.M."/>
            <person name="Armitage A.D."/>
            <person name="Sobczyk M.K."/>
            <person name="Bates H.J."/>
            <person name="Dunwell J.M."/>
            <person name="Nellist C.F."/>
            <person name="Harrison R.J."/>
        </authorList>
    </citation>
    <scope>NUCLEOTIDE SEQUENCE [LARGE SCALE GENOMIC DNA]</scope>
    <source>
        <strain evidence="2 3">NOV-5</strain>
    </source>
</reference>
<name>A0A6A3Q173_9STRA</name>
<evidence type="ECO:0000313" key="3">
    <source>
        <dbReference type="Proteomes" id="UP000440732"/>
    </source>
</evidence>
<accession>A0A6A3Q173</accession>
<evidence type="ECO:0000256" key="1">
    <source>
        <dbReference type="SAM" id="MobiDB-lite"/>
    </source>
</evidence>
<dbReference type="Gene3D" id="2.40.70.10">
    <property type="entry name" value="Acid Proteases"/>
    <property type="match status" value="1"/>
</dbReference>
<sequence length="119" mass="13327">MVITLAAKQTMTVPTKTVQLTLYMENFEPYTNDFLVIDVPEDQDILLGMPWLKTTKPDIDWVTERVQPRVGQNPTELDTPPGKKNKKKKIKKVKTPHKPAACENGKRTASPSVAPAKAK</sequence>
<dbReference type="AlphaFoldDB" id="A0A6A3Q173"/>
<organism evidence="2 3">
    <name type="scientific">Phytophthora fragariae</name>
    <dbReference type="NCBI Taxonomy" id="53985"/>
    <lineage>
        <taxon>Eukaryota</taxon>
        <taxon>Sar</taxon>
        <taxon>Stramenopiles</taxon>
        <taxon>Oomycota</taxon>
        <taxon>Peronosporomycetes</taxon>
        <taxon>Peronosporales</taxon>
        <taxon>Peronosporaceae</taxon>
        <taxon>Phytophthora</taxon>
    </lineage>
</organism>
<gene>
    <name evidence="2" type="ORF">PF006_g30129</name>
</gene>
<protein>
    <submittedName>
        <fullName evidence="2">Uncharacterized protein</fullName>
    </submittedName>
</protein>